<evidence type="ECO:0000256" key="1">
    <source>
        <dbReference type="ARBA" id="ARBA00004651"/>
    </source>
</evidence>
<dbReference type="GO" id="GO:0000287">
    <property type="term" value="F:magnesium ion binding"/>
    <property type="evidence" value="ECO:0007669"/>
    <property type="project" value="TreeGrafter"/>
</dbReference>
<reference evidence="4" key="1">
    <citation type="journal article" date="2014" name="Front. Microbiol.">
        <title>High frequency of phylogenetically diverse reductive dehalogenase-homologous genes in deep subseafloor sedimentary metagenomes.</title>
        <authorList>
            <person name="Kawai M."/>
            <person name="Futagami T."/>
            <person name="Toyoda A."/>
            <person name="Takaki Y."/>
            <person name="Nishi S."/>
            <person name="Hori S."/>
            <person name="Arai W."/>
            <person name="Tsubouchi T."/>
            <person name="Morono Y."/>
            <person name="Uchiyama I."/>
            <person name="Ito T."/>
            <person name="Fujiyama A."/>
            <person name="Inagaki F."/>
            <person name="Takami H."/>
        </authorList>
    </citation>
    <scope>NUCLEOTIDE SEQUENCE</scope>
    <source>
        <strain evidence="4">Expedition CK06-06</strain>
    </source>
</reference>
<dbReference type="InterPro" id="IPR045861">
    <property type="entry name" value="CorA_cytoplasmic_dom"/>
</dbReference>
<dbReference type="Pfam" id="PF01544">
    <property type="entry name" value="CorA"/>
    <property type="match status" value="1"/>
</dbReference>
<dbReference type="GO" id="GO:0050897">
    <property type="term" value="F:cobalt ion binding"/>
    <property type="evidence" value="ECO:0007669"/>
    <property type="project" value="TreeGrafter"/>
</dbReference>
<evidence type="ECO:0000256" key="2">
    <source>
        <dbReference type="ARBA" id="ARBA00022448"/>
    </source>
</evidence>
<dbReference type="EMBL" id="BARV01013022">
    <property type="protein sequence ID" value="GAI10696.1"/>
    <property type="molecule type" value="Genomic_DNA"/>
</dbReference>
<dbReference type="SUPFAM" id="SSF143865">
    <property type="entry name" value="CorA soluble domain-like"/>
    <property type="match status" value="1"/>
</dbReference>
<dbReference type="GO" id="GO:0015095">
    <property type="term" value="F:magnesium ion transmembrane transporter activity"/>
    <property type="evidence" value="ECO:0007669"/>
    <property type="project" value="TreeGrafter"/>
</dbReference>
<evidence type="ECO:0000256" key="3">
    <source>
        <dbReference type="ARBA" id="ARBA00022475"/>
    </source>
</evidence>
<comment type="subcellular location">
    <subcellularLocation>
        <location evidence="1">Cell membrane</location>
        <topology evidence="1">Multi-pass membrane protein</topology>
    </subcellularLocation>
</comment>
<accession>X1LY13</accession>
<dbReference type="PANTHER" id="PTHR46494">
    <property type="entry name" value="CORA FAMILY METAL ION TRANSPORTER (EUROFUNG)"/>
    <property type="match status" value="1"/>
</dbReference>
<feature type="non-terminal residue" evidence="4">
    <location>
        <position position="1"/>
    </location>
</feature>
<dbReference type="InterPro" id="IPR002523">
    <property type="entry name" value="MgTranspt_CorA/ZnTranspt_ZntB"/>
</dbReference>
<proteinExistence type="predicted"/>
<comment type="caution">
    <text evidence="4">The sequence shown here is derived from an EMBL/GenBank/DDBJ whole genome shotgun (WGS) entry which is preliminary data.</text>
</comment>
<gene>
    <name evidence="4" type="ORF">S06H3_23791</name>
</gene>
<dbReference type="PANTHER" id="PTHR46494:SF1">
    <property type="entry name" value="CORA FAMILY METAL ION TRANSPORTER (EUROFUNG)"/>
    <property type="match status" value="1"/>
</dbReference>
<evidence type="ECO:0000313" key="4">
    <source>
        <dbReference type="EMBL" id="GAI10696.1"/>
    </source>
</evidence>
<dbReference type="AlphaFoldDB" id="X1LY13"/>
<keyword evidence="3" id="KW-1003">Cell membrane</keyword>
<keyword evidence="3" id="KW-0472">Membrane</keyword>
<organism evidence="4">
    <name type="scientific">marine sediment metagenome</name>
    <dbReference type="NCBI Taxonomy" id="412755"/>
    <lineage>
        <taxon>unclassified sequences</taxon>
        <taxon>metagenomes</taxon>
        <taxon>ecological metagenomes</taxon>
    </lineage>
</organism>
<keyword evidence="2" id="KW-0813">Transport</keyword>
<dbReference type="Gene3D" id="1.20.58.340">
    <property type="entry name" value="Magnesium transport protein CorA, transmembrane region"/>
    <property type="match status" value="1"/>
</dbReference>
<name>X1LY13_9ZZZZ</name>
<protein>
    <submittedName>
        <fullName evidence="4">Uncharacterized protein</fullName>
    </submittedName>
</protein>
<dbReference type="GO" id="GO:0015087">
    <property type="term" value="F:cobalt ion transmembrane transporter activity"/>
    <property type="evidence" value="ECO:0007669"/>
    <property type="project" value="TreeGrafter"/>
</dbReference>
<sequence>GRVGFMELDVFLGSDYLVTIQKGKLKPMRDFYYKMQNSAGYRKTCFGESAGYLLYRILDVLYKDTRSITNYVSKKLRDLEDEVYEDESKESTAKRIAYLRRKILGLKRIFDPQNEVLSDLSQLKAKFLAEDLNVYFDDIDDYVEKVVNFLENQKYVLKDLLEVHDSLITHTRA</sequence>
<dbReference type="GO" id="GO:0005886">
    <property type="term" value="C:plasma membrane"/>
    <property type="evidence" value="ECO:0007669"/>
    <property type="project" value="UniProtKB-SubCell"/>
</dbReference>
<feature type="non-terminal residue" evidence="4">
    <location>
        <position position="173"/>
    </location>
</feature>